<feature type="domain" description="Nose resistant-to-fluoxetine protein N-terminal" evidence="4">
    <location>
        <begin position="80"/>
        <end position="210"/>
    </location>
</feature>
<feature type="region of interest" description="Disordered" evidence="1">
    <location>
        <begin position="263"/>
        <end position="294"/>
    </location>
</feature>
<evidence type="ECO:0000256" key="3">
    <source>
        <dbReference type="SAM" id="SignalP"/>
    </source>
</evidence>
<keyword evidence="2" id="KW-1133">Transmembrane helix</keyword>
<reference evidence="5 6" key="1">
    <citation type="submission" date="2021-06" db="EMBL/GenBank/DDBJ databases">
        <title>Caerostris darwini draft genome.</title>
        <authorList>
            <person name="Kono N."/>
            <person name="Arakawa K."/>
        </authorList>
    </citation>
    <scope>NUCLEOTIDE SEQUENCE [LARGE SCALE GENOMIC DNA]</scope>
</reference>
<dbReference type="EMBL" id="BPLQ01012362">
    <property type="protein sequence ID" value="GIY64976.1"/>
    <property type="molecule type" value="Genomic_DNA"/>
</dbReference>
<feature type="transmembrane region" description="Helical" evidence="2">
    <location>
        <begin position="696"/>
        <end position="717"/>
    </location>
</feature>
<feature type="transmembrane region" description="Helical" evidence="2">
    <location>
        <begin position="426"/>
        <end position="446"/>
    </location>
</feature>
<feature type="transmembrane region" description="Helical" evidence="2">
    <location>
        <begin position="466"/>
        <end position="488"/>
    </location>
</feature>
<keyword evidence="2" id="KW-0472">Membrane</keyword>
<feature type="chain" id="PRO_5043618668" evidence="3">
    <location>
        <begin position="24"/>
        <end position="748"/>
    </location>
</feature>
<dbReference type="PANTHER" id="PTHR11161:SF0">
    <property type="entry name" value="O-ACYLTRANSFERASE LIKE PROTEIN"/>
    <property type="match status" value="1"/>
</dbReference>
<dbReference type="InterPro" id="IPR002656">
    <property type="entry name" value="Acyl_transf_3_dom"/>
</dbReference>
<name>A0AAV4V4B6_9ARAC</name>
<evidence type="ECO:0000313" key="5">
    <source>
        <dbReference type="EMBL" id="GIY64976.1"/>
    </source>
</evidence>
<proteinExistence type="predicted"/>
<feature type="compositionally biased region" description="Polar residues" evidence="1">
    <location>
        <begin position="263"/>
        <end position="292"/>
    </location>
</feature>
<accession>A0AAV4V4B6</accession>
<keyword evidence="6" id="KW-1185">Reference proteome</keyword>
<evidence type="ECO:0000313" key="6">
    <source>
        <dbReference type="Proteomes" id="UP001054837"/>
    </source>
</evidence>
<feature type="transmembrane region" description="Helical" evidence="2">
    <location>
        <begin position="221"/>
        <end position="239"/>
    </location>
</feature>
<dbReference type="Pfam" id="PF01757">
    <property type="entry name" value="Acyl_transf_3"/>
    <property type="match status" value="1"/>
</dbReference>
<feature type="transmembrane region" description="Helical" evidence="2">
    <location>
        <begin position="551"/>
        <end position="569"/>
    </location>
</feature>
<comment type="caution">
    <text evidence="5">The sequence shown here is derived from an EMBL/GenBank/DDBJ whole genome shotgun (WGS) entry which is preliminary data.</text>
</comment>
<feature type="transmembrane region" description="Helical" evidence="2">
    <location>
        <begin position="600"/>
        <end position="616"/>
    </location>
</feature>
<sequence>MTFKKYCAIFLLLFGFLIATTRCSTDVNAKIGTQKQSKMKEILSMISNALNIDDEGINHTLEFFKKITDFTNFDESSRNSTECLEDFLYVLELLKEGDLEAEKMFDSYGKPGSGIMSGNINWVGSYNECRNVTVPVLKNTTRGGFKGQYCQLGINLLPDSYNFPVKVGTCLPDTCDSSNVIAVLNTIVHKEEFQSFFSEKLRVDFQNRRAEVFSRIHRSHTVVLVVGACCGIGALLTLYSRPPIKEKDFCVLKETSVNKTNNIEMSSLPNIENNGTSINGTSEDSAISCSNSEGERSVTNEVRCVEDVPQVEEDKQDSATSSSNSEGECSATNEVRCVEDGPQIEEEKKERRIFLKFFLCFCPVTNAKKMEITAQNQRPVLNGLRSFASAWVVLCHTFSWSLTLVGNSVEALSMADNLWYQVILNGFYSVDIFFVMSGYFLATSFFSSAPKNRILKFFLMMIFRRLIRLLPLYAFTIFFFVTCFPHLASGPFWPHNAGTCKDNWWTNLLFVNNLSAAGAQCMPWTWYMPCDFQYFAFSLPLLYVLRRCPKLGKTLIFGLICASSAYVFYKTYENNLFTGPANNLFTGPANNLDFAAKNPGVFMVDVLYFSVNFVILNKKSSSPRSHGGVFHAEIRPTDVLGGSPGPQLCLSGLLLQSGKNVFETNKVASYAMDAATLTVALLCIFGLHLFGKDISLIGACFYNSSHHLLFSLCVAWFLFKCETGQAGRFLLWIGILVIFSCQTSLITL</sequence>
<dbReference type="Proteomes" id="UP001054837">
    <property type="component" value="Unassembled WGS sequence"/>
</dbReference>
<feature type="compositionally biased region" description="Polar residues" evidence="1">
    <location>
        <begin position="318"/>
        <end position="328"/>
    </location>
</feature>
<evidence type="ECO:0000256" key="2">
    <source>
        <dbReference type="SAM" id="Phobius"/>
    </source>
</evidence>
<keyword evidence="3" id="KW-0732">Signal</keyword>
<feature type="transmembrane region" description="Helical" evidence="2">
    <location>
        <begin position="524"/>
        <end position="544"/>
    </location>
</feature>
<dbReference type="GO" id="GO:0016747">
    <property type="term" value="F:acyltransferase activity, transferring groups other than amino-acyl groups"/>
    <property type="evidence" value="ECO:0007669"/>
    <property type="project" value="InterPro"/>
</dbReference>
<dbReference type="InterPro" id="IPR052728">
    <property type="entry name" value="O2_lipid_transport_reg"/>
</dbReference>
<dbReference type="Pfam" id="PF20146">
    <property type="entry name" value="NRF"/>
    <property type="match status" value="1"/>
</dbReference>
<gene>
    <name evidence="5" type="primary">Oacyl</name>
    <name evidence="5" type="ORF">CDAR_616771</name>
</gene>
<evidence type="ECO:0000259" key="4">
    <source>
        <dbReference type="SMART" id="SM00703"/>
    </source>
</evidence>
<evidence type="ECO:0000256" key="1">
    <source>
        <dbReference type="SAM" id="MobiDB-lite"/>
    </source>
</evidence>
<feature type="signal peptide" evidence="3">
    <location>
        <begin position="1"/>
        <end position="23"/>
    </location>
</feature>
<dbReference type="InterPro" id="IPR006621">
    <property type="entry name" value="Nose-resist-to-fluoxetine_N"/>
</dbReference>
<dbReference type="SMART" id="SM00703">
    <property type="entry name" value="NRF"/>
    <property type="match status" value="1"/>
</dbReference>
<dbReference type="AlphaFoldDB" id="A0AAV4V4B6"/>
<protein>
    <submittedName>
        <fullName evidence="5">O-acyltransferase like protein</fullName>
    </submittedName>
</protein>
<feature type="transmembrane region" description="Helical" evidence="2">
    <location>
        <begin position="729"/>
        <end position="747"/>
    </location>
</feature>
<feature type="transmembrane region" description="Helical" evidence="2">
    <location>
        <begin position="387"/>
        <end position="406"/>
    </location>
</feature>
<feature type="region of interest" description="Disordered" evidence="1">
    <location>
        <begin position="309"/>
        <end position="328"/>
    </location>
</feature>
<dbReference type="PANTHER" id="PTHR11161">
    <property type="entry name" value="O-ACYLTRANSFERASE"/>
    <property type="match status" value="1"/>
</dbReference>
<feature type="transmembrane region" description="Helical" evidence="2">
    <location>
        <begin position="667"/>
        <end position="690"/>
    </location>
</feature>
<keyword evidence="2" id="KW-0812">Transmembrane</keyword>
<organism evidence="5 6">
    <name type="scientific">Caerostris darwini</name>
    <dbReference type="NCBI Taxonomy" id="1538125"/>
    <lineage>
        <taxon>Eukaryota</taxon>
        <taxon>Metazoa</taxon>
        <taxon>Ecdysozoa</taxon>
        <taxon>Arthropoda</taxon>
        <taxon>Chelicerata</taxon>
        <taxon>Arachnida</taxon>
        <taxon>Araneae</taxon>
        <taxon>Araneomorphae</taxon>
        <taxon>Entelegynae</taxon>
        <taxon>Araneoidea</taxon>
        <taxon>Araneidae</taxon>
        <taxon>Caerostris</taxon>
    </lineage>
</organism>